<gene>
    <name evidence="1" type="ORF">NVI5450_4845</name>
</gene>
<dbReference type="Proteomes" id="UP000183794">
    <property type="component" value="Unassembled WGS sequence"/>
</dbReference>
<organism evidence="1 2">
    <name type="scientific">Moritella viscosa</name>
    <dbReference type="NCBI Taxonomy" id="80854"/>
    <lineage>
        <taxon>Bacteria</taxon>
        <taxon>Pseudomonadati</taxon>
        <taxon>Pseudomonadota</taxon>
        <taxon>Gammaproteobacteria</taxon>
        <taxon>Alteromonadales</taxon>
        <taxon>Moritellaceae</taxon>
        <taxon>Moritella</taxon>
    </lineage>
</organism>
<dbReference type="AlphaFoldDB" id="A0A1L0CPQ0"/>
<protein>
    <submittedName>
        <fullName evidence="1">Uncharacterized protein</fullName>
    </submittedName>
</protein>
<evidence type="ECO:0000313" key="2">
    <source>
        <dbReference type="Proteomes" id="UP000183794"/>
    </source>
</evidence>
<dbReference type="EMBL" id="FPLD01000163">
    <property type="protein sequence ID" value="SGZ20221.1"/>
    <property type="molecule type" value="Genomic_DNA"/>
</dbReference>
<reference evidence="1 2" key="1">
    <citation type="submission" date="2016-11" db="EMBL/GenBank/DDBJ databases">
        <authorList>
            <person name="Jaros S."/>
            <person name="Januszkiewicz K."/>
            <person name="Wedrychowicz H."/>
        </authorList>
    </citation>
    <scope>NUCLEOTIDE SEQUENCE [LARGE SCALE GENOMIC DNA]</scope>
    <source>
        <strain evidence="1">NVI 5450</strain>
    </source>
</reference>
<accession>A0A1L0CPQ0</accession>
<evidence type="ECO:0000313" key="1">
    <source>
        <dbReference type="EMBL" id="SGZ20221.1"/>
    </source>
</evidence>
<sequence length="100" mass="11285">MFDAQAMIERKLSPSFLSIVTTLQGDSGVTGEALVSLVNEINNELLNIKMAINIFGGDFVVPQNTLNTPEEYKSLFIGMDTWRQYNSHYIPITLNTTKKW</sequence>
<proteinExistence type="predicted"/>
<name>A0A1L0CPQ0_9GAMM</name>